<protein>
    <submittedName>
        <fullName evidence="1">Uncharacterized protein</fullName>
    </submittedName>
</protein>
<organism evidence="1 2">
    <name type="scientific">Smallanthus sonchifolius</name>
    <dbReference type="NCBI Taxonomy" id="185202"/>
    <lineage>
        <taxon>Eukaryota</taxon>
        <taxon>Viridiplantae</taxon>
        <taxon>Streptophyta</taxon>
        <taxon>Embryophyta</taxon>
        <taxon>Tracheophyta</taxon>
        <taxon>Spermatophyta</taxon>
        <taxon>Magnoliopsida</taxon>
        <taxon>eudicotyledons</taxon>
        <taxon>Gunneridae</taxon>
        <taxon>Pentapetalae</taxon>
        <taxon>asterids</taxon>
        <taxon>campanulids</taxon>
        <taxon>Asterales</taxon>
        <taxon>Asteraceae</taxon>
        <taxon>Asteroideae</taxon>
        <taxon>Heliantheae alliance</taxon>
        <taxon>Millerieae</taxon>
        <taxon>Smallanthus</taxon>
    </lineage>
</organism>
<gene>
    <name evidence="1" type="ORF">L1987_33842</name>
</gene>
<accession>A0ACB9HTJ4</accession>
<dbReference type="Proteomes" id="UP001056120">
    <property type="component" value="Linkage Group LG11"/>
</dbReference>
<evidence type="ECO:0000313" key="2">
    <source>
        <dbReference type="Proteomes" id="UP001056120"/>
    </source>
</evidence>
<comment type="caution">
    <text evidence="1">The sequence shown here is derived from an EMBL/GenBank/DDBJ whole genome shotgun (WGS) entry which is preliminary data.</text>
</comment>
<dbReference type="EMBL" id="CM042028">
    <property type="protein sequence ID" value="KAI3798565.1"/>
    <property type="molecule type" value="Genomic_DNA"/>
</dbReference>
<proteinExistence type="predicted"/>
<name>A0ACB9HTJ4_9ASTR</name>
<evidence type="ECO:0000313" key="1">
    <source>
        <dbReference type="EMBL" id="KAI3798565.1"/>
    </source>
</evidence>
<reference evidence="2" key="1">
    <citation type="journal article" date="2022" name="Mol. Ecol. Resour.">
        <title>The genomes of chicory, endive, great burdock and yacon provide insights into Asteraceae palaeo-polyploidization history and plant inulin production.</title>
        <authorList>
            <person name="Fan W."/>
            <person name="Wang S."/>
            <person name="Wang H."/>
            <person name="Wang A."/>
            <person name="Jiang F."/>
            <person name="Liu H."/>
            <person name="Zhao H."/>
            <person name="Xu D."/>
            <person name="Zhang Y."/>
        </authorList>
    </citation>
    <scope>NUCLEOTIDE SEQUENCE [LARGE SCALE GENOMIC DNA]</scope>
    <source>
        <strain evidence="2">cv. Yunnan</strain>
    </source>
</reference>
<reference evidence="1 2" key="2">
    <citation type="journal article" date="2022" name="Mol. Ecol. Resour.">
        <title>The genomes of chicory, endive, great burdock and yacon provide insights into Asteraceae paleo-polyploidization history and plant inulin production.</title>
        <authorList>
            <person name="Fan W."/>
            <person name="Wang S."/>
            <person name="Wang H."/>
            <person name="Wang A."/>
            <person name="Jiang F."/>
            <person name="Liu H."/>
            <person name="Zhao H."/>
            <person name="Xu D."/>
            <person name="Zhang Y."/>
        </authorList>
    </citation>
    <scope>NUCLEOTIDE SEQUENCE [LARGE SCALE GENOMIC DNA]</scope>
    <source>
        <strain evidence="2">cv. Yunnan</strain>
        <tissue evidence="1">Leaves</tissue>
    </source>
</reference>
<sequence>MQISYNHDMLTGSYSRDQFCNLFTGKKRRDKTAHTLHTSALNPAAATTASRFFYRFKFQPGQIFVCSIVIKSSSSGVYKSSKRYRFLLRYMSEVILGMPGPWADDNYEISDHYTTKIGGVPDFPCAIRPDLLRCDSCGENLSLVAQIYAPISSKILTVEERVIYILACVAPACEALRWRVLRVQRSFPDKESEPLGHDSSVSPSTTKLQDDPWAFNFDDEDDDINLDDLGKALTEATALASASKTKKQNTCPDSTNKSTPISLRSRAVDDKSAVLACFYIYTQDENYSKNIASVSASISSHNIKENESDGNEHAPEEAWEGESYEYDRALNADRTYLKFKKRLDVHPEQCFRYSYGGKPLLASAEAGDRGRCLLCGEPRHYEMQLMPPLLYYLQEATNNCSLENWNWMTLIVYTCSKACAPSSKQESDGWIVAEEGIVVQTE</sequence>
<keyword evidence="2" id="KW-1185">Reference proteome</keyword>